<organism evidence="1">
    <name type="scientific">Escherichia coli</name>
    <dbReference type="NCBI Taxonomy" id="562"/>
    <lineage>
        <taxon>Bacteria</taxon>
        <taxon>Pseudomonadati</taxon>
        <taxon>Pseudomonadota</taxon>
        <taxon>Gammaproteobacteria</taxon>
        <taxon>Enterobacterales</taxon>
        <taxon>Enterobacteriaceae</taxon>
        <taxon>Escherichia</taxon>
    </lineage>
</organism>
<evidence type="ECO:0000313" key="1">
    <source>
        <dbReference type="EMBL" id="QEI45880.1"/>
    </source>
</evidence>
<dbReference type="RefSeq" id="WP_250145274.1">
    <property type="nucleotide sequence ID" value="NZ_CP031610.1"/>
</dbReference>
<name>A0A5P1MST1_ECOLX</name>
<dbReference type="EMBL" id="MN101853">
    <property type="protein sequence ID" value="QEI45880.1"/>
    <property type="molecule type" value="Genomic_DNA"/>
</dbReference>
<dbReference type="AlphaFoldDB" id="A0A5P1MST1"/>
<proteinExistence type="predicted"/>
<evidence type="ECO:0008006" key="2">
    <source>
        <dbReference type="Google" id="ProtNLM"/>
    </source>
</evidence>
<reference evidence="1" key="1">
    <citation type="submission" date="2019-06" db="EMBL/GenBank/DDBJ databases">
        <title>Genomic and phenotypic analysis of NDM-1-producing atypical Enteroaggregative Escherichia coli causing a fatal outbreak.</title>
        <authorList>
            <person name="Bai L."/>
        </authorList>
    </citation>
    <scope>NUCLEOTIDE SEQUENCE</scope>
    <source>
        <strain evidence="1">13ZX36</strain>
        <plasmid evidence="1">p13ZX36-200</plasmid>
    </source>
</reference>
<accession>A0A5P1MST1</accession>
<gene>
    <name evidence="1" type="ORF">p13ZX36-200_00123</name>
</gene>
<geneLocation type="plasmid" evidence="1">
    <name>p13ZX36-200</name>
</geneLocation>
<sequence>MNAVKMIQKENQLELPLFFLDEEPKTAEVIPFEPKPEWTDDEVRQLRDGLLWHSLRVLADGRAGSEIKQETMAWVMSDEVHPFSFVVCCDEAGYDPSGVREGVKSILNRLARVKAGVNPLLSQWHRLSHVKVCAPRKARFCSLSRVNSEVAGLPKQTAFYITLGGSLPLGLVVP</sequence>
<keyword evidence="1" id="KW-0614">Plasmid</keyword>
<protein>
    <recommendedName>
        <fullName evidence="2">Topoisomerase II</fullName>
    </recommendedName>
</protein>